<gene>
    <name evidence="1" type="ORF">SDC9_118478</name>
</gene>
<organism evidence="1">
    <name type="scientific">bioreactor metagenome</name>
    <dbReference type="NCBI Taxonomy" id="1076179"/>
    <lineage>
        <taxon>unclassified sequences</taxon>
        <taxon>metagenomes</taxon>
        <taxon>ecological metagenomes</taxon>
    </lineage>
</organism>
<reference evidence="1" key="1">
    <citation type="submission" date="2019-08" db="EMBL/GenBank/DDBJ databases">
        <authorList>
            <person name="Kucharzyk K."/>
            <person name="Murdoch R.W."/>
            <person name="Higgins S."/>
            <person name="Loffler F."/>
        </authorList>
    </citation>
    <scope>NUCLEOTIDE SEQUENCE</scope>
</reference>
<accession>A0A645C7W7</accession>
<evidence type="ECO:0008006" key="2">
    <source>
        <dbReference type="Google" id="ProtNLM"/>
    </source>
</evidence>
<sequence length="203" mass="22665">MHIPSSTTGEIEVLSFDAALEAALRPNPAYDAAKWLYVPNAYSEYRYILGTRGEKPLICLGINPSTAVPDKLDPTVSSARRIALNNGYDSFLMFNVYAQRATRPNDMERSCNAYLHGENLRAFAYLLSLSPQPAVWAAWGNIIEKRPYLVDCLRDFAEEGRSAGARWFSAGPLLKSGHPHHPLYLRQNTALLDFEIDAYLGGR</sequence>
<comment type="caution">
    <text evidence="1">The sequence shown here is derived from an EMBL/GenBank/DDBJ whole genome shotgun (WGS) entry which is preliminary data.</text>
</comment>
<name>A0A645C7W7_9ZZZZ</name>
<dbReference type="EMBL" id="VSSQ01024162">
    <property type="protein sequence ID" value="MPM71513.1"/>
    <property type="molecule type" value="Genomic_DNA"/>
</dbReference>
<evidence type="ECO:0000313" key="1">
    <source>
        <dbReference type="EMBL" id="MPM71513.1"/>
    </source>
</evidence>
<dbReference type="Pfam" id="PF07799">
    <property type="entry name" value="DUF1643"/>
    <property type="match status" value="1"/>
</dbReference>
<proteinExistence type="predicted"/>
<protein>
    <recommendedName>
        <fullName evidence="2">DUF1643 domain-containing protein</fullName>
    </recommendedName>
</protein>
<dbReference type="AlphaFoldDB" id="A0A645C7W7"/>
<dbReference type="InterPro" id="IPR012441">
    <property type="entry name" value="DUF1643"/>
</dbReference>